<sequence length="113" mass="13217">MDNEIHKGLAGGRWNNYSKEIQILNIAAELSRTKNWLLKGDAKEAGNCLVRALELTDLTINDRKWRGPCLKELLRWRGVLAEFYINQNKDVSHFLRLLRILLYFNKFTSQVEV</sequence>
<gene>
    <name evidence="1" type="ORF">A2626_00825</name>
</gene>
<dbReference type="Proteomes" id="UP000177360">
    <property type="component" value="Unassembled WGS sequence"/>
</dbReference>
<protein>
    <submittedName>
        <fullName evidence="1">Uncharacterized protein</fullName>
    </submittedName>
</protein>
<dbReference type="EMBL" id="MHLZ01000016">
    <property type="protein sequence ID" value="OGZ19962.1"/>
    <property type="molecule type" value="Genomic_DNA"/>
</dbReference>
<proteinExistence type="predicted"/>
<dbReference type="AlphaFoldDB" id="A0A1G2E2M9"/>
<reference evidence="1 2" key="1">
    <citation type="journal article" date="2016" name="Nat. Commun.">
        <title>Thousands of microbial genomes shed light on interconnected biogeochemical processes in an aquifer system.</title>
        <authorList>
            <person name="Anantharaman K."/>
            <person name="Brown C.T."/>
            <person name="Hug L.A."/>
            <person name="Sharon I."/>
            <person name="Castelle C.J."/>
            <person name="Probst A.J."/>
            <person name="Thomas B.C."/>
            <person name="Singh A."/>
            <person name="Wilkins M.J."/>
            <person name="Karaoz U."/>
            <person name="Brodie E.L."/>
            <person name="Williams K.H."/>
            <person name="Hubbard S.S."/>
            <person name="Banfield J.F."/>
        </authorList>
    </citation>
    <scope>NUCLEOTIDE SEQUENCE [LARGE SCALE GENOMIC DNA]</scope>
</reference>
<name>A0A1G2E2M9_9BACT</name>
<accession>A0A1G2E2M9</accession>
<organism evidence="1 2">
    <name type="scientific">Candidatus Nealsonbacteria bacterium RIFCSPHIGHO2_01_FULL_38_55</name>
    <dbReference type="NCBI Taxonomy" id="1801664"/>
    <lineage>
        <taxon>Bacteria</taxon>
        <taxon>Candidatus Nealsoniibacteriota</taxon>
    </lineage>
</organism>
<comment type="caution">
    <text evidence="1">The sequence shown here is derived from an EMBL/GenBank/DDBJ whole genome shotgun (WGS) entry which is preliminary data.</text>
</comment>
<evidence type="ECO:0000313" key="2">
    <source>
        <dbReference type="Proteomes" id="UP000177360"/>
    </source>
</evidence>
<evidence type="ECO:0000313" key="1">
    <source>
        <dbReference type="EMBL" id="OGZ19962.1"/>
    </source>
</evidence>